<dbReference type="Gene3D" id="3.30.530.20">
    <property type="match status" value="1"/>
</dbReference>
<reference evidence="1" key="2">
    <citation type="journal article" date="2024" name="Antonie Van Leeuwenhoek">
        <title>Roseihalotalea indica gen. nov., sp. nov., a halophilic Bacteroidetes from mesopelagic Southwest Indian Ocean with higher carbohydrate metabolic potential.</title>
        <authorList>
            <person name="Chen B."/>
            <person name="Zhang M."/>
            <person name="Lin D."/>
            <person name="Ye J."/>
            <person name="Tang K."/>
        </authorList>
    </citation>
    <scope>NUCLEOTIDE SEQUENCE</scope>
    <source>
        <strain evidence="1">TK19036</strain>
    </source>
</reference>
<dbReference type="AlphaFoldDB" id="A0AA49GQR9"/>
<dbReference type="EMBL" id="CP120682">
    <property type="protein sequence ID" value="WKN38777.1"/>
    <property type="molecule type" value="Genomic_DNA"/>
</dbReference>
<dbReference type="CDD" id="cd07822">
    <property type="entry name" value="SRPBCC_4"/>
    <property type="match status" value="1"/>
</dbReference>
<reference evidence="1" key="1">
    <citation type="journal article" date="2023" name="Comput. Struct. Biotechnol. J.">
        <title>Discovery of a novel marine Bacteroidetes with a rich repertoire of carbohydrate-active enzymes.</title>
        <authorList>
            <person name="Chen B."/>
            <person name="Liu G."/>
            <person name="Chen Q."/>
            <person name="Wang H."/>
            <person name="Liu L."/>
            <person name="Tang K."/>
        </authorList>
    </citation>
    <scope>NUCLEOTIDE SEQUENCE</scope>
    <source>
        <strain evidence="1">TK19036</strain>
    </source>
</reference>
<dbReference type="PANTHER" id="PTHR36166:SF1">
    <property type="entry name" value="SRPBCC DOMAIN-CONTAINING PROTEIN"/>
    <property type="match status" value="1"/>
</dbReference>
<name>A0AA49GQR9_9BACT</name>
<dbReference type="SUPFAM" id="SSF55961">
    <property type="entry name" value="Bet v1-like"/>
    <property type="match status" value="1"/>
</dbReference>
<dbReference type="InterPro" id="IPR023393">
    <property type="entry name" value="START-like_dom_sf"/>
</dbReference>
<dbReference type="Pfam" id="PF10604">
    <property type="entry name" value="Polyketide_cyc2"/>
    <property type="match status" value="1"/>
</dbReference>
<accession>A0AA49GQR9</accession>
<protein>
    <submittedName>
        <fullName evidence="1">SRPBCC domain-containing protein</fullName>
    </submittedName>
</protein>
<proteinExistence type="predicted"/>
<organism evidence="1">
    <name type="scientific">Roseihalotalea indica</name>
    <dbReference type="NCBI Taxonomy" id="2867963"/>
    <lineage>
        <taxon>Bacteria</taxon>
        <taxon>Pseudomonadati</taxon>
        <taxon>Bacteroidota</taxon>
        <taxon>Cytophagia</taxon>
        <taxon>Cytophagales</taxon>
        <taxon>Catalimonadaceae</taxon>
        <taxon>Roseihalotalea</taxon>
    </lineage>
</organism>
<sequence>MKELTTEIIINASAQQVWHVLTDFASYAQWNPFIVGSAGEAIEGTRLTNQMKQGDKVMTFTPKLIKVEENRHLEWLGRLWVPGLFDGNHIFVIEELGPTQVKLIQQERFSGILRSFIMKQIAETTRQGFIAMNRALKQRAESQNINVASS</sequence>
<dbReference type="PANTHER" id="PTHR36166">
    <property type="entry name" value="CHROMOSOME 9, WHOLE GENOME SHOTGUN SEQUENCE"/>
    <property type="match status" value="1"/>
</dbReference>
<dbReference type="InterPro" id="IPR019587">
    <property type="entry name" value="Polyketide_cyclase/dehydratase"/>
</dbReference>
<gene>
    <name evidence="1" type="ORF">K4G66_08680</name>
</gene>
<evidence type="ECO:0000313" key="1">
    <source>
        <dbReference type="EMBL" id="WKN38777.1"/>
    </source>
</evidence>